<dbReference type="GO" id="GO:0008270">
    <property type="term" value="F:zinc ion binding"/>
    <property type="evidence" value="ECO:0007669"/>
    <property type="project" value="InterPro"/>
</dbReference>
<evidence type="ECO:0000256" key="4">
    <source>
        <dbReference type="ARBA" id="ARBA00023242"/>
    </source>
</evidence>
<dbReference type="PANTHER" id="PTHR47424">
    <property type="entry name" value="REGULATORY PROTEIN GAL4"/>
    <property type="match status" value="1"/>
</dbReference>
<dbReference type="AlphaFoldDB" id="A0AAJ0H7Z5"/>
<keyword evidence="4" id="KW-0539">Nucleus</keyword>
<keyword evidence="3" id="KW-0804">Transcription</keyword>
<dbReference type="Pfam" id="PF00172">
    <property type="entry name" value="Zn_clus"/>
    <property type="match status" value="1"/>
</dbReference>
<dbReference type="InterPro" id="IPR001138">
    <property type="entry name" value="Zn2Cys6_DnaBD"/>
</dbReference>
<feature type="domain" description="Zn(2)-C6 fungal-type" evidence="6">
    <location>
        <begin position="21"/>
        <end position="51"/>
    </location>
</feature>
<name>A0AAJ0H7Z5_9PEZI</name>
<sequence length="718" mass="79304">MAPSTSPAPSSPENPSVRMVACLRCRYRRSKCTKEKPKCERCRGGNLECVYEEARRVAVNEASLRALQAQVRAYEELLGRRGSPLAIDMAADDDELEVEDDHILIGPFTQLNIDRPGAADSFLINVTHLSGVEGSSGLDLNHNVYDPQSLPSRRSLVRSQVRLPPLDVARRLFAAQYTYLGTIFAFTDPESFDRELLAAYHGQPNLADKDACLAYAKVLIILAFGKLYSVNQWIDYKGPPGFEYFTQALQLLPDAHEAGSILCVETLTLIGYFLQNMNRHDAAFLYVGMALRMAISLGLHNEVRSADQDLPEPAREHRRRVWWSVYSMDRILSVKSGNPVTIHDEDIGARLPSALPGETPYCPAVVLRHYTRLSQILGSITKAIYRKAATPRSGRRLMASVESIIAALERWERELPDELRYDPPKLEKTRESVSTFSHYYQCINMTVRPLLYHVVQKRLRDPVGRERAWKEGLSGTTVRVIEKCIGAARETIKMMAEARKRDLVATYGYMDGEHVFSAAIVLVMVCAAFPADEANTEAMDTGLEILRGMAERGWNSHMGARYELLTQLRSIFMPGEAAATPAFFQVGGVATPWSGVYSPASDLLGAQVGVSPVFSFAEPARGSGAVAQENSSRTIENEAVGSGNGDDPLTTFSWIDHTMSEDVSMFNDDVGMDTAGLDGTSADGAMGMDLGIWEGSYANPTADAGYDLRHWGWPTQGP</sequence>
<dbReference type="CDD" id="cd12148">
    <property type="entry name" value="fungal_TF_MHR"/>
    <property type="match status" value="1"/>
</dbReference>
<dbReference type="Proteomes" id="UP001275084">
    <property type="component" value="Unassembled WGS sequence"/>
</dbReference>
<organism evidence="7 8">
    <name type="scientific">Lasiosphaeria hispida</name>
    <dbReference type="NCBI Taxonomy" id="260671"/>
    <lineage>
        <taxon>Eukaryota</taxon>
        <taxon>Fungi</taxon>
        <taxon>Dikarya</taxon>
        <taxon>Ascomycota</taxon>
        <taxon>Pezizomycotina</taxon>
        <taxon>Sordariomycetes</taxon>
        <taxon>Sordariomycetidae</taxon>
        <taxon>Sordariales</taxon>
        <taxon>Lasiosphaeriaceae</taxon>
        <taxon>Lasiosphaeria</taxon>
    </lineage>
</organism>
<reference evidence="7" key="1">
    <citation type="journal article" date="2023" name="Mol. Phylogenet. Evol.">
        <title>Genome-scale phylogeny and comparative genomics of the fungal order Sordariales.</title>
        <authorList>
            <person name="Hensen N."/>
            <person name="Bonometti L."/>
            <person name="Westerberg I."/>
            <person name="Brannstrom I.O."/>
            <person name="Guillou S."/>
            <person name="Cros-Aarteil S."/>
            <person name="Calhoun S."/>
            <person name="Haridas S."/>
            <person name="Kuo A."/>
            <person name="Mondo S."/>
            <person name="Pangilinan J."/>
            <person name="Riley R."/>
            <person name="LaButti K."/>
            <person name="Andreopoulos B."/>
            <person name="Lipzen A."/>
            <person name="Chen C."/>
            <person name="Yan M."/>
            <person name="Daum C."/>
            <person name="Ng V."/>
            <person name="Clum A."/>
            <person name="Steindorff A."/>
            <person name="Ohm R.A."/>
            <person name="Martin F."/>
            <person name="Silar P."/>
            <person name="Natvig D.O."/>
            <person name="Lalanne C."/>
            <person name="Gautier V."/>
            <person name="Ament-Velasquez S.L."/>
            <person name="Kruys A."/>
            <person name="Hutchinson M.I."/>
            <person name="Powell A.J."/>
            <person name="Barry K."/>
            <person name="Miller A.N."/>
            <person name="Grigoriev I.V."/>
            <person name="Debuchy R."/>
            <person name="Gladieux P."/>
            <person name="Hiltunen Thoren M."/>
            <person name="Johannesson H."/>
        </authorList>
    </citation>
    <scope>NUCLEOTIDE SEQUENCE</scope>
    <source>
        <strain evidence="7">CBS 955.72</strain>
    </source>
</reference>
<dbReference type="InterPro" id="IPR007219">
    <property type="entry name" value="XnlR_reg_dom"/>
</dbReference>
<evidence type="ECO:0000313" key="8">
    <source>
        <dbReference type="Proteomes" id="UP001275084"/>
    </source>
</evidence>
<comment type="caution">
    <text evidence="7">The sequence shown here is derived from an EMBL/GenBank/DDBJ whole genome shotgun (WGS) entry which is preliminary data.</text>
</comment>
<evidence type="ECO:0000256" key="1">
    <source>
        <dbReference type="ARBA" id="ARBA00022723"/>
    </source>
</evidence>
<keyword evidence="2" id="KW-0805">Transcription regulation</keyword>
<dbReference type="InterPro" id="IPR036864">
    <property type="entry name" value="Zn2-C6_fun-type_DNA-bd_sf"/>
</dbReference>
<keyword evidence="8" id="KW-1185">Reference proteome</keyword>
<accession>A0AAJ0H7Z5</accession>
<evidence type="ECO:0000256" key="3">
    <source>
        <dbReference type="ARBA" id="ARBA00023163"/>
    </source>
</evidence>
<gene>
    <name evidence="7" type="ORF">B0T25DRAFT_554288</name>
</gene>
<evidence type="ECO:0000313" key="7">
    <source>
        <dbReference type="EMBL" id="KAK3343419.1"/>
    </source>
</evidence>
<dbReference type="GO" id="GO:0000981">
    <property type="term" value="F:DNA-binding transcription factor activity, RNA polymerase II-specific"/>
    <property type="evidence" value="ECO:0007669"/>
    <property type="project" value="InterPro"/>
</dbReference>
<dbReference type="SMART" id="SM00066">
    <property type="entry name" value="GAL4"/>
    <property type="match status" value="1"/>
</dbReference>
<dbReference type="GO" id="GO:0006351">
    <property type="term" value="P:DNA-templated transcription"/>
    <property type="evidence" value="ECO:0007669"/>
    <property type="project" value="InterPro"/>
</dbReference>
<evidence type="ECO:0000256" key="5">
    <source>
        <dbReference type="SAM" id="MobiDB-lite"/>
    </source>
</evidence>
<dbReference type="GO" id="GO:0003677">
    <property type="term" value="F:DNA binding"/>
    <property type="evidence" value="ECO:0007669"/>
    <property type="project" value="InterPro"/>
</dbReference>
<dbReference type="PANTHER" id="PTHR47424:SF6">
    <property type="entry name" value="PROLINE UTILIZATION TRANS-ACTIVATOR"/>
    <property type="match status" value="1"/>
</dbReference>
<dbReference type="SUPFAM" id="SSF57701">
    <property type="entry name" value="Zn2/Cys6 DNA-binding domain"/>
    <property type="match status" value="1"/>
</dbReference>
<reference evidence="7" key="2">
    <citation type="submission" date="2023-06" db="EMBL/GenBank/DDBJ databases">
        <authorList>
            <consortium name="Lawrence Berkeley National Laboratory"/>
            <person name="Haridas S."/>
            <person name="Hensen N."/>
            <person name="Bonometti L."/>
            <person name="Westerberg I."/>
            <person name="Brannstrom I.O."/>
            <person name="Guillou S."/>
            <person name="Cros-Aarteil S."/>
            <person name="Calhoun S."/>
            <person name="Kuo A."/>
            <person name="Mondo S."/>
            <person name="Pangilinan J."/>
            <person name="Riley R."/>
            <person name="Labutti K."/>
            <person name="Andreopoulos B."/>
            <person name="Lipzen A."/>
            <person name="Chen C."/>
            <person name="Yanf M."/>
            <person name="Daum C."/>
            <person name="Ng V."/>
            <person name="Clum A."/>
            <person name="Steindorff A."/>
            <person name="Ohm R."/>
            <person name="Martin F."/>
            <person name="Silar P."/>
            <person name="Natvig D."/>
            <person name="Lalanne C."/>
            <person name="Gautier V."/>
            <person name="Ament-Velasquez S.L."/>
            <person name="Kruys A."/>
            <person name="Hutchinson M.I."/>
            <person name="Powell A.J."/>
            <person name="Barry K."/>
            <person name="Miller A.N."/>
            <person name="Grigoriev I.V."/>
            <person name="Debuchy R."/>
            <person name="Gladieux P."/>
            <person name="Thoren M.H."/>
            <person name="Johannesson H."/>
        </authorList>
    </citation>
    <scope>NUCLEOTIDE SEQUENCE</scope>
    <source>
        <strain evidence="7">CBS 955.72</strain>
    </source>
</reference>
<dbReference type="SMART" id="SM00906">
    <property type="entry name" value="Fungal_trans"/>
    <property type="match status" value="1"/>
</dbReference>
<dbReference type="Pfam" id="PF04082">
    <property type="entry name" value="Fungal_trans"/>
    <property type="match status" value="1"/>
</dbReference>
<evidence type="ECO:0000259" key="6">
    <source>
        <dbReference type="PROSITE" id="PS50048"/>
    </source>
</evidence>
<evidence type="ECO:0000256" key="2">
    <source>
        <dbReference type="ARBA" id="ARBA00023015"/>
    </source>
</evidence>
<dbReference type="EMBL" id="JAUIQD010000007">
    <property type="protein sequence ID" value="KAK3343419.1"/>
    <property type="molecule type" value="Genomic_DNA"/>
</dbReference>
<proteinExistence type="predicted"/>
<protein>
    <submittedName>
        <fullName evidence="7">Fungal-specific transcription factor</fullName>
    </submittedName>
</protein>
<dbReference type="CDD" id="cd00067">
    <property type="entry name" value="GAL4"/>
    <property type="match status" value="1"/>
</dbReference>
<keyword evidence="1" id="KW-0479">Metal-binding</keyword>
<dbReference type="PROSITE" id="PS00463">
    <property type="entry name" value="ZN2_CY6_FUNGAL_1"/>
    <property type="match status" value="1"/>
</dbReference>
<feature type="region of interest" description="Disordered" evidence="5">
    <location>
        <begin position="625"/>
        <end position="647"/>
    </location>
</feature>
<dbReference type="InterPro" id="IPR051127">
    <property type="entry name" value="Fungal_SecMet_Regulators"/>
</dbReference>
<dbReference type="PROSITE" id="PS50048">
    <property type="entry name" value="ZN2_CY6_FUNGAL_2"/>
    <property type="match status" value="1"/>
</dbReference>
<dbReference type="Gene3D" id="4.10.240.10">
    <property type="entry name" value="Zn(2)-C6 fungal-type DNA-binding domain"/>
    <property type="match status" value="1"/>
</dbReference>